<feature type="compositionally biased region" description="Basic and acidic residues" evidence="1">
    <location>
        <begin position="34"/>
        <end position="48"/>
    </location>
</feature>
<evidence type="ECO:0000256" key="1">
    <source>
        <dbReference type="SAM" id="MobiDB-lite"/>
    </source>
</evidence>
<protein>
    <submittedName>
        <fullName evidence="2">Uncharacterized protein</fullName>
    </submittedName>
</protein>
<sequence length="249" mass="27856">MFKPILWLRNEKTSAEVDPSSLSEAEAEAAAAKAEYEEAKADAAEAKPSDGTLRSTTISDAVAASEAAAKAEIAYDMAREKLKGARAASEEAWKADYEAAKAQVGEIDQAGQLFTNKRKQERIFRREMGEPEFFLFDKNVSIKTIRTQAEEEEISMQVQIPKDQAPKYNPEHILSPEFGGGTSYESGLQDLLVETKQKLERLLNDPEANPQEIELTRTELKKLEYLFENYHMGMNVFRTAKGGREKIAD</sequence>
<feature type="region of interest" description="Disordered" evidence="1">
    <location>
        <begin position="13"/>
        <end position="54"/>
    </location>
</feature>
<dbReference type="AlphaFoldDB" id="A0A075H209"/>
<dbReference type="EMBL" id="KF900883">
    <property type="protein sequence ID" value="AIF10159.1"/>
    <property type="molecule type" value="Genomic_DNA"/>
</dbReference>
<proteinExistence type="predicted"/>
<organism evidence="2">
    <name type="scientific">uncultured marine thaumarchaeote KM3_43_G12</name>
    <dbReference type="NCBI Taxonomy" id="1456151"/>
    <lineage>
        <taxon>Archaea</taxon>
        <taxon>Nitrososphaerota</taxon>
        <taxon>environmental samples</taxon>
    </lineage>
</organism>
<name>A0A075H209_9ARCH</name>
<accession>A0A075H209</accession>
<reference evidence="2" key="1">
    <citation type="journal article" date="2014" name="Genome Biol. Evol.">
        <title>Pangenome evidence for extensive interdomain horizontal transfer affecting lineage core and shell genes in uncultured planktonic thaumarchaeota and euryarchaeota.</title>
        <authorList>
            <person name="Deschamps P."/>
            <person name="Zivanovic Y."/>
            <person name="Moreira D."/>
            <person name="Rodriguez-Valera F."/>
            <person name="Lopez-Garcia P."/>
        </authorList>
    </citation>
    <scope>NUCLEOTIDE SEQUENCE</scope>
</reference>
<evidence type="ECO:0000313" key="2">
    <source>
        <dbReference type="EMBL" id="AIF10159.1"/>
    </source>
</evidence>